<feature type="coiled-coil region" evidence="1">
    <location>
        <begin position="494"/>
        <end position="528"/>
    </location>
</feature>
<keyword evidence="1" id="KW-0175">Coiled coil</keyword>
<protein>
    <recommendedName>
        <fullName evidence="5">UVR domain-containing protein</fullName>
    </recommendedName>
</protein>
<feature type="region of interest" description="Disordered" evidence="2">
    <location>
        <begin position="167"/>
        <end position="289"/>
    </location>
</feature>
<name>A0AAN9XS34_PSOTE</name>
<feature type="compositionally biased region" description="Low complexity" evidence="2">
    <location>
        <begin position="266"/>
        <end position="280"/>
    </location>
</feature>
<organism evidence="3 4">
    <name type="scientific">Psophocarpus tetragonolobus</name>
    <name type="common">Winged bean</name>
    <name type="synonym">Dolichos tetragonolobus</name>
    <dbReference type="NCBI Taxonomy" id="3891"/>
    <lineage>
        <taxon>Eukaryota</taxon>
        <taxon>Viridiplantae</taxon>
        <taxon>Streptophyta</taxon>
        <taxon>Embryophyta</taxon>
        <taxon>Tracheophyta</taxon>
        <taxon>Spermatophyta</taxon>
        <taxon>Magnoliopsida</taxon>
        <taxon>eudicotyledons</taxon>
        <taxon>Gunneridae</taxon>
        <taxon>Pentapetalae</taxon>
        <taxon>rosids</taxon>
        <taxon>fabids</taxon>
        <taxon>Fabales</taxon>
        <taxon>Fabaceae</taxon>
        <taxon>Papilionoideae</taxon>
        <taxon>50 kb inversion clade</taxon>
        <taxon>NPAAA clade</taxon>
        <taxon>indigoferoid/millettioid clade</taxon>
        <taxon>Phaseoleae</taxon>
        <taxon>Psophocarpus</taxon>
    </lineage>
</organism>
<dbReference type="PANTHER" id="PTHR38394:SF1">
    <property type="entry name" value="NEUROFILAMENT LIGHT PROTEIN"/>
    <property type="match status" value="1"/>
</dbReference>
<feature type="coiled-coil region" evidence="1">
    <location>
        <begin position="709"/>
        <end position="743"/>
    </location>
</feature>
<dbReference type="AlphaFoldDB" id="A0AAN9XS34"/>
<evidence type="ECO:0000256" key="1">
    <source>
        <dbReference type="SAM" id="Coils"/>
    </source>
</evidence>
<evidence type="ECO:0000256" key="2">
    <source>
        <dbReference type="SAM" id="MobiDB-lite"/>
    </source>
</evidence>
<feature type="compositionally biased region" description="Polar residues" evidence="2">
    <location>
        <begin position="221"/>
        <end position="230"/>
    </location>
</feature>
<evidence type="ECO:0000313" key="3">
    <source>
        <dbReference type="EMBL" id="KAK7405818.1"/>
    </source>
</evidence>
<feature type="compositionally biased region" description="Polar residues" evidence="2">
    <location>
        <begin position="42"/>
        <end position="61"/>
    </location>
</feature>
<feature type="coiled-coil region" evidence="1">
    <location>
        <begin position="634"/>
        <end position="668"/>
    </location>
</feature>
<keyword evidence="4" id="KW-1185">Reference proteome</keyword>
<proteinExistence type="predicted"/>
<feature type="region of interest" description="Disordered" evidence="2">
    <location>
        <begin position="33"/>
        <end position="61"/>
    </location>
</feature>
<feature type="region of interest" description="Disordered" evidence="2">
    <location>
        <begin position="88"/>
        <end position="111"/>
    </location>
</feature>
<gene>
    <name evidence="3" type="ORF">VNO78_07428</name>
</gene>
<evidence type="ECO:0000313" key="4">
    <source>
        <dbReference type="Proteomes" id="UP001386955"/>
    </source>
</evidence>
<dbReference type="Proteomes" id="UP001386955">
    <property type="component" value="Unassembled WGS sequence"/>
</dbReference>
<feature type="compositionally biased region" description="Polar residues" evidence="2">
    <location>
        <begin position="194"/>
        <end position="204"/>
    </location>
</feature>
<comment type="caution">
    <text evidence="3">The sequence shown here is derived from an EMBL/GenBank/DDBJ whole genome shotgun (WGS) entry which is preliminary data.</text>
</comment>
<feature type="coiled-coil region" evidence="1">
    <location>
        <begin position="343"/>
        <end position="382"/>
    </location>
</feature>
<reference evidence="3 4" key="1">
    <citation type="submission" date="2024-01" db="EMBL/GenBank/DDBJ databases">
        <title>The genomes of 5 underutilized Papilionoideae crops provide insights into root nodulation and disease resistanc.</title>
        <authorList>
            <person name="Jiang F."/>
        </authorList>
    </citation>
    <scope>NUCLEOTIDE SEQUENCE [LARGE SCALE GENOMIC DNA]</scope>
    <source>
        <strain evidence="3">DUOXIRENSHENG_FW03</strain>
        <tissue evidence="3">Leaves</tissue>
    </source>
</reference>
<dbReference type="PANTHER" id="PTHR38394">
    <property type="entry name" value="NEUROFILAMENT LIGHT PROTEIN"/>
    <property type="match status" value="1"/>
</dbReference>
<dbReference type="EMBL" id="JAYMYS010000002">
    <property type="protein sequence ID" value="KAK7405818.1"/>
    <property type="molecule type" value="Genomic_DNA"/>
</dbReference>
<sequence length="843" mass="95121">MALDGKKGEDMDSLFEGMELFNPTEIEVVEAEVRQNKDNGSDDSLQSHQSDALTTTSQSQPLDENLFSDLTLVVDPLPHLEVVDAEHDLRSQHHPSRQVQVQVQPPRRRKRSGLRIGYGRDTLLSNDLSHTVSDTDRLGDSETVSLQSIINATATTHDACAVALTPPFTESSSKSENENQKHRKDSAFLEADPSTESSSKWGNENQKHQKDSAFSEAEPSTEFSSKWGNENQKHHQQQDSGFLERSTESSSNWDSENQKHREDSAFSEAEPSTESSSNSENENRTQQNVSAFSEAEFRELKASIHEKLSHASQLVKSAFSARKDSIRNRRKTVENANLASLKHMELEKQLEEACEAEDFERAERVSENLSDAEKEKQAFINSLREADAFVDALDLKLQHALESQLAAKEHCAILLDHYATNALFNADSAMKKATSVYSKEMDQWFSSSEALEVKKMELEIESQFMNEARLELNNTIEHSIQDDKREKEILCKRKDVLMGELEQLLALVKQKEKEIADNDSNLEAVENKINKVVSGFKELQSDIDLKYDKLQSVLAQVKLETETLALKKEEIDNLLIQEEEMGARLREFARISKEEAEGYREIAKLRRSLMSSILKSREDKLTLAKNEEKLSGDVKLFQQEVSAARASLQELSSRKSTIQQDIASLKQRIIFVDKRFPELEAEKKVATAARNFKEAARIATEAKSLCAEKESIQTDMDTATLNLEKLEEEIGDTLSKLQETEGMILLKEKELAMIRYQKLLLAAATVRAEKAAALEMGDMEEANILLAEAEAADCEAEKLQSTYKFEAEDFMDLRKHLISMDLISHLDQKQLEELAVSLHVSTG</sequence>
<accession>A0AAN9XS34</accession>
<evidence type="ECO:0008006" key="5">
    <source>
        <dbReference type="Google" id="ProtNLM"/>
    </source>
</evidence>